<keyword evidence="9" id="KW-1185">Reference proteome</keyword>
<evidence type="ECO:0000256" key="2">
    <source>
        <dbReference type="ARBA" id="ARBA00022679"/>
    </source>
</evidence>
<dbReference type="InterPro" id="IPR020613">
    <property type="entry name" value="Thiolase_CS"/>
</dbReference>
<evidence type="ECO:0000256" key="5">
    <source>
        <dbReference type="RuleBase" id="RU003557"/>
    </source>
</evidence>
<dbReference type="Gene3D" id="3.40.47.10">
    <property type="match status" value="1"/>
</dbReference>
<dbReference type="PANTHER" id="PTHR18919">
    <property type="entry name" value="ACETYL-COA C-ACYLTRANSFERASE"/>
    <property type="match status" value="1"/>
</dbReference>
<name>A0A841R599_9FIRM</name>
<accession>A0A841R599</accession>
<dbReference type="InterPro" id="IPR020616">
    <property type="entry name" value="Thiolase_N"/>
</dbReference>
<dbReference type="EMBL" id="JACHHI010000008">
    <property type="protein sequence ID" value="MBB6478337.1"/>
    <property type="molecule type" value="Genomic_DNA"/>
</dbReference>
<evidence type="ECO:0000313" key="9">
    <source>
        <dbReference type="Proteomes" id="UP000591941"/>
    </source>
</evidence>
<dbReference type="CDD" id="cd00751">
    <property type="entry name" value="thiolase"/>
    <property type="match status" value="1"/>
</dbReference>
<proteinExistence type="inferred from homology"/>
<dbReference type="GO" id="GO:0016747">
    <property type="term" value="F:acyltransferase activity, transferring groups other than amino-acyl groups"/>
    <property type="evidence" value="ECO:0007669"/>
    <property type="project" value="InterPro"/>
</dbReference>
<evidence type="ECO:0000259" key="6">
    <source>
        <dbReference type="Pfam" id="PF00108"/>
    </source>
</evidence>
<dbReference type="Pfam" id="PF00108">
    <property type="entry name" value="Thiolase_N"/>
    <property type="match status" value="1"/>
</dbReference>
<dbReference type="GeneID" id="93486662"/>
<dbReference type="SUPFAM" id="SSF53901">
    <property type="entry name" value="Thiolase-like"/>
    <property type="match status" value="2"/>
</dbReference>
<dbReference type="InterPro" id="IPR020617">
    <property type="entry name" value="Thiolase_C"/>
</dbReference>
<keyword evidence="3 5" id="KW-0012">Acyltransferase</keyword>
<dbReference type="InterPro" id="IPR016039">
    <property type="entry name" value="Thiolase-like"/>
</dbReference>
<gene>
    <name evidence="8" type="ORF">HNR45_001408</name>
</gene>
<dbReference type="RefSeq" id="WP_159823359.1">
    <property type="nucleotide sequence ID" value="NZ_CABWNB010000006.1"/>
</dbReference>
<protein>
    <recommendedName>
        <fullName evidence="4">Acetoacetyl-CoA thiolase</fullName>
    </recommendedName>
</protein>
<evidence type="ECO:0000256" key="1">
    <source>
        <dbReference type="ARBA" id="ARBA00010982"/>
    </source>
</evidence>
<keyword evidence="2 5" id="KW-0808">Transferase</keyword>
<dbReference type="AlphaFoldDB" id="A0A841R599"/>
<evidence type="ECO:0000256" key="4">
    <source>
        <dbReference type="ARBA" id="ARBA00030755"/>
    </source>
</evidence>
<evidence type="ECO:0000259" key="7">
    <source>
        <dbReference type="Pfam" id="PF02803"/>
    </source>
</evidence>
<dbReference type="OrthoDB" id="9764892at2"/>
<feature type="domain" description="Thiolase C-terminal" evidence="7">
    <location>
        <begin position="252"/>
        <end position="373"/>
    </location>
</feature>
<dbReference type="NCBIfam" id="TIGR01930">
    <property type="entry name" value="AcCoA-C-Actrans"/>
    <property type="match status" value="1"/>
</dbReference>
<evidence type="ECO:0000256" key="3">
    <source>
        <dbReference type="ARBA" id="ARBA00023315"/>
    </source>
</evidence>
<dbReference type="PANTHER" id="PTHR18919:SF140">
    <property type="entry name" value="ACETYL-COA C-ACETYLTRANSFERASE (ACETOACETYL-COA THIOLASE) (ACAB-5)"/>
    <property type="match status" value="1"/>
</dbReference>
<feature type="domain" description="Thiolase N-terminal" evidence="6">
    <location>
        <begin position="4"/>
        <end position="241"/>
    </location>
</feature>
<dbReference type="PIRSF" id="PIRSF000429">
    <property type="entry name" value="Ac-CoA_Ac_transf"/>
    <property type="match status" value="1"/>
</dbReference>
<comment type="caution">
    <text evidence="8">The sequence shown here is derived from an EMBL/GenBank/DDBJ whole genome shotgun (WGS) entry which is preliminary data.</text>
</comment>
<sequence length="376" mass="40075">MREVYLVDCRRTPIGVSGGSLRYTPPEKLAAAVMTKLWNAANRPHVDAVIGGNAVGTGGNLTRLGALYSELPESIPAWTLDMQCASALTAISTGYAQIAAGIHEIIIAGGMESASLQPLRTYAPNDERQGSYKTAQFSPGEIAADAMLRGAERAVQTLGATREELDELALQSHQRALANAKTNTLKDWLVSVPELASDECLRPHMRLQLLQRLPLLLGPGTHITAGNACLIHDGAAFAMLAGQEAIERYCLRPLAKIIAVAQGASDPLLSPLGVKHVSTLALQAAHLQMDDMDTIEWNEAFAIIDYLFARSYPQLVDRYNPLGGALAYGHPYGASGAIILTHLLARLHAIKGRYGLCAIAGAGGTGCAIIVERCHE</sequence>
<dbReference type="InterPro" id="IPR002155">
    <property type="entry name" value="Thiolase"/>
</dbReference>
<organism evidence="8 9">
    <name type="scientific">Negativicoccus succinicivorans</name>
    <dbReference type="NCBI Taxonomy" id="620903"/>
    <lineage>
        <taxon>Bacteria</taxon>
        <taxon>Bacillati</taxon>
        <taxon>Bacillota</taxon>
        <taxon>Negativicutes</taxon>
        <taxon>Veillonellales</taxon>
        <taxon>Veillonellaceae</taxon>
        <taxon>Negativicoccus</taxon>
    </lineage>
</organism>
<dbReference type="PROSITE" id="PS00737">
    <property type="entry name" value="THIOLASE_2"/>
    <property type="match status" value="1"/>
</dbReference>
<evidence type="ECO:0000313" key="8">
    <source>
        <dbReference type="EMBL" id="MBB6478337.1"/>
    </source>
</evidence>
<dbReference type="Proteomes" id="UP000591941">
    <property type="component" value="Unassembled WGS sequence"/>
</dbReference>
<comment type="similarity">
    <text evidence="1 5">Belongs to the thiolase-like superfamily. Thiolase family.</text>
</comment>
<reference evidence="8 9" key="1">
    <citation type="submission" date="2020-08" db="EMBL/GenBank/DDBJ databases">
        <title>Genomic Encyclopedia of Type Strains, Phase IV (KMG-IV): sequencing the most valuable type-strain genomes for metagenomic binning, comparative biology and taxonomic classification.</title>
        <authorList>
            <person name="Goeker M."/>
        </authorList>
    </citation>
    <scope>NUCLEOTIDE SEQUENCE [LARGE SCALE GENOMIC DNA]</scope>
    <source>
        <strain evidence="8 9">DSM 21255</strain>
    </source>
</reference>
<dbReference type="Pfam" id="PF02803">
    <property type="entry name" value="Thiolase_C"/>
    <property type="match status" value="1"/>
</dbReference>